<evidence type="ECO:0000313" key="8">
    <source>
        <dbReference type="EMBL" id="KAF6210619.1"/>
    </source>
</evidence>
<feature type="compositionally biased region" description="Low complexity" evidence="1">
    <location>
        <begin position="1323"/>
        <end position="1333"/>
    </location>
</feature>
<dbReference type="Pfam" id="PF14680">
    <property type="entry name" value="FANCI_HD2"/>
    <property type="match status" value="1"/>
</dbReference>
<dbReference type="InterPro" id="IPR026171">
    <property type="entry name" value="FANCI"/>
</dbReference>
<feature type="domain" description="FANCI solenoid 2" evidence="3">
    <location>
        <begin position="406"/>
        <end position="535"/>
    </location>
</feature>
<dbReference type="InterPro" id="IPR029315">
    <property type="entry name" value="FANCI_S2"/>
</dbReference>
<feature type="compositionally biased region" description="Basic residues" evidence="1">
    <location>
        <begin position="1349"/>
        <end position="1364"/>
    </location>
</feature>
<evidence type="ECO:0000259" key="3">
    <source>
        <dbReference type="Pfam" id="PF14676"/>
    </source>
</evidence>
<dbReference type="OrthoDB" id="195089at2759"/>
<protein>
    <submittedName>
        <fullName evidence="8">Uncharacterized protein</fullName>
    </submittedName>
</protein>
<keyword evidence="9" id="KW-1185">Reference proteome</keyword>
<evidence type="ECO:0000259" key="6">
    <source>
        <dbReference type="Pfam" id="PF14679"/>
    </source>
</evidence>
<evidence type="ECO:0000259" key="7">
    <source>
        <dbReference type="Pfam" id="PF14680"/>
    </source>
</evidence>
<evidence type="ECO:0000259" key="5">
    <source>
        <dbReference type="Pfam" id="PF14678"/>
    </source>
</evidence>
<feature type="region of interest" description="Disordered" evidence="1">
    <location>
        <begin position="1293"/>
        <end position="1364"/>
    </location>
</feature>
<dbReference type="EMBL" id="WIXP02000005">
    <property type="protein sequence ID" value="KAF6210619.1"/>
    <property type="molecule type" value="Genomic_DNA"/>
</dbReference>
<dbReference type="InterPro" id="IPR029314">
    <property type="entry name" value="FANCI_S4"/>
</dbReference>
<organism evidence="8 9">
    <name type="scientific">Apolygus lucorum</name>
    <name type="common">Small green plant bug</name>
    <name type="synonym">Lygocoris lucorum</name>
    <dbReference type="NCBI Taxonomy" id="248454"/>
    <lineage>
        <taxon>Eukaryota</taxon>
        <taxon>Metazoa</taxon>
        <taxon>Ecdysozoa</taxon>
        <taxon>Arthropoda</taxon>
        <taxon>Hexapoda</taxon>
        <taxon>Insecta</taxon>
        <taxon>Pterygota</taxon>
        <taxon>Neoptera</taxon>
        <taxon>Paraneoptera</taxon>
        <taxon>Hemiptera</taxon>
        <taxon>Heteroptera</taxon>
        <taxon>Panheteroptera</taxon>
        <taxon>Cimicomorpha</taxon>
        <taxon>Miridae</taxon>
        <taxon>Mirini</taxon>
        <taxon>Apolygus</taxon>
    </lineage>
</organism>
<dbReference type="Pfam" id="PF14676">
    <property type="entry name" value="FANCI_S2"/>
    <property type="match status" value="1"/>
</dbReference>
<evidence type="ECO:0000256" key="1">
    <source>
        <dbReference type="SAM" id="MobiDB-lite"/>
    </source>
</evidence>
<dbReference type="Pfam" id="PF14678">
    <property type="entry name" value="FANCI_S4"/>
    <property type="match status" value="1"/>
</dbReference>
<feature type="domain" description="FANCI solenoid 4" evidence="5">
    <location>
        <begin position="1046"/>
        <end position="1292"/>
    </location>
</feature>
<dbReference type="Pfam" id="PF14675">
    <property type="entry name" value="FANCI_S1"/>
    <property type="match status" value="1"/>
</dbReference>
<dbReference type="InterPro" id="IPR029308">
    <property type="entry name" value="FANCI_S1"/>
</dbReference>
<dbReference type="PANTHER" id="PTHR21818">
    <property type="entry name" value="BC025462 PROTEIN"/>
    <property type="match status" value="1"/>
</dbReference>
<dbReference type="GO" id="GO:0070182">
    <property type="term" value="F:DNA polymerase binding"/>
    <property type="evidence" value="ECO:0007669"/>
    <property type="project" value="TreeGrafter"/>
</dbReference>
<sequence>MSQHEVLLSLRKLAQKKHVSQEDFAEFNKFVDDLSYDQMETLISDRLELPDGLQIINYLFTGLTLKNASQKKRIKLFEYLLKETQEKDLSPRCVSGILTWLAIEIDKLSAPHLIRVCDLCVDFVSKTTKPTRAGWHELLPKLLTVLVRKDEIEHYGTETSGEEYKKQVVAAILQAKWNSEILTPIAAMFTNIRLSDEDHAKVVSKLCHSIESLTPEELPPLVYQLLLLTGHQNAMLLFFALKKYYNQRIYHLNDSSGMLDTDRAAAGMTDEDSDIGLSQKELTESEAMVLYHIEVVAQGSLGCIAELVKCAKASVACAEALFDPFLLAVLLIVSNVPTYEAQVTDILKKMIVRIVGEEEKRMESDWLRKVLNTYCDIQGIICKLIKSKACELEGVMKGFLGLSMSLLKTNNKTVAHYGRLIACNLVSKHMVVAGGLLEMVTTNIFMSPEITQFTDCLDEVCDSSPMTVVDYPKIINRLLEALPSLPEPAASKVIYALISLLRVSSRLRDNLLMVLGKALFVHNTATRTLAVSGFLQLLKRMKIKGMNTMSQNSFQAYTCPSVFASQSLVDVHVQNSNNEGICLEVIQVLKRCFMLQLPVKVSFYSGLHSAMLKNPELCIPITEIFLEHFKKFYESDEEKLPPLNFSKALTITQDKVVVHEPLGHLVFVVQKIVTTSNRVMSGIVDDDEYAGNMLKLQSMLNSLVVRFSKLTLQNVNLEGDFESRDLSGNEGQLREETLRQCLNIYQALISYVIFKWDVNSTQEDAKALLSLHKGYSSFEEFAKSMKTKKDEAPRRKTKDSQPAGIPGRKTHFQFPETVMDFETLFRLLSLMIDDVDWCMDELANDIKKRPQVLRFSLNAASDILEVQKAKLKVQKSKTCLEELTKLGKLMFSRHMKRFDEVKEFDPVASALGVEVFSEVCSLLFTHFKRNRNGFLQEITGKSEETGLDGLLETVLKTYLKTLSKVLDCDENDEDPNYKTLLASLVSGINILALELPVTGTCINKTYRWLLDLAETKTLPVVGLVKTLMTLLLTLLSKAKSEATLHDNLALQLCELFGSVNETEVEKGTVTLAMVNDSTKVIIYPLLCTALNGRLEAVDWVVLRIKAEMSLISQPDCSQTDPASRRAVLSRKEKELVTELGLIVSASQLICTAAVPMECAEVACKLLLHVYQSLVAFTKYFSIRGSPAYRDARFGKLVKLAASHLSTQVADFLLYIESVHIETDDDPKKTISAKVLRQAKKQIVYIPKVVAELENFTKCVTQLSVKCKDANLVTNMKMTTARDFRLNTKKLEEAMKRGRDSDSEEDTSTPGSQNQEDGETEVVPQPSTSTQKSHTSQKKTPRTAASTTKAKTKKFVQASKKRKTV</sequence>
<accession>A0A6A4KCP4</accession>
<dbReference type="GO" id="GO:0006281">
    <property type="term" value="P:DNA repair"/>
    <property type="evidence" value="ECO:0007669"/>
    <property type="project" value="InterPro"/>
</dbReference>
<dbReference type="Proteomes" id="UP000466442">
    <property type="component" value="Linkage Group LG5"/>
</dbReference>
<reference evidence="8" key="1">
    <citation type="journal article" date="2021" name="Mol. Ecol. Resour.">
        <title>Apolygus lucorum genome provides insights into omnivorousness and mesophyll feeding.</title>
        <authorList>
            <person name="Liu Y."/>
            <person name="Liu H."/>
            <person name="Wang H."/>
            <person name="Huang T."/>
            <person name="Liu B."/>
            <person name="Yang B."/>
            <person name="Yin L."/>
            <person name="Li B."/>
            <person name="Zhang Y."/>
            <person name="Zhang S."/>
            <person name="Jiang F."/>
            <person name="Zhang X."/>
            <person name="Ren Y."/>
            <person name="Wang B."/>
            <person name="Wang S."/>
            <person name="Lu Y."/>
            <person name="Wu K."/>
            <person name="Fan W."/>
            <person name="Wang G."/>
        </authorList>
    </citation>
    <scope>NUCLEOTIDE SEQUENCE</scope>
    <source>
        <strain evidence="8">12Hb</strain>
    </source>
</reference>
<comment type="caution">
    <text evidence="8">The sequence shown here is derived from an EMBL/GenBank/DDBJ whole genome shotgun (WGS) entry which is preliminary data.</text>
</comment>
<dbReference type="Pfam" id="PF14679">
    <property type="entry name" value="FANCI_HD1"/>
    <property type="match status" value="1"/>
</dbReference>
<dbReference type="Pfam" id="PF14677">
    <property type="entry name" value="FANCI_S3"/>
    <property type="match status" value="1"/>
</dbReference>
<gene>
    <name evidence="8" type="ORF">GE061_013726</name>
</gene>
<dbReference type="InterPro" id="IPR029313">
    <property type="entry name" value="FANCI_S3"/>
</dbReference>
<feature type="domain" description="FANCI solenoid 1" evidence="2">
    <location>
        <begin position="70"/>
        <end position="297"/>
    </location>
</feature>
<evidence type="ECO:0000313" key="9">
    <source>
        <dbReference type="Proteomes" id="UP000466442"/>
    </source>
</evidence>
<feature type="domain" description="FANCI helical" evidence="6">
    <location>
        <begin position="303"/>
        <end position="386"/>
    </location>
</feature>
<feature type="region of interest" description="Disordered" evidence="1">
    <location>
        <begin position="786"/>
        <end position="809"/>
    </location>
</feature>
<feature type="domain" description="FANCI solenoid 3" evidence="4">
    <location>
        <begin position="818"/>
        <end position="1031"/>
    </location>
</feature>
<evidence type="ECO:0000259" key="4">
    <source>
        <dbReference type="Pfam" id="PF14677"/>
    </source>
</evidence>
<dbReference type="SUPFAM" id="SSF48371">
    <property type="entry name" value="ARM repeat"/>
    <property type="match status" value="1"/>
</dbReference>
<evidence type="ECO:0000259" key="2">
    <source>
        <dbReference type="Pfam" id="PF14675"/>
    </source>
</evidence>
<feature type="domain" description="FANCI helical" evidence="7">
    <location>
        <begin position="560"/>
        <end position="783"/>
    </location>
</feature>
<name>A0A6A4KCP4_APOLU</name>
<dbReference type="InterPro" id="IPR029310">
    <property type="entry name" value="FANCI_HD1"/>
</dbReference>
<proteinExistence type="predicted"/>
<dbReference type="PANTHER" id="PTHR21818:SF0">
    <property type="entry name" value="FANCONI ANEMIA GROUP I PROTEIN"/>
    <property type="match status" value="1"/>
</dbReference>
<dbReference type="InterPro" id="IPR029312">
    <property type="entry name" value="FANCI_HD2"/>
</dbReference>
<dbReference type="InterPro" id="IPR016024">
    <property type="entry name" value="ARM-type_fold"/>
</dbReference>